<dbReference type="HOGENOM" id="CLU_129874_0_2_0"/>
<evidence type="ECO:0000313" key="2">
    <source>
        <dbReference type="Proteomes" id="UP000007113"/>
    </source>
</evidence>
<dbReference type="CDD" id="cd16377">
    <property type="entry name" value="23S_rRNA_IVP_like"/>
    <property type="match status" value="1"/>
</dbReference>
<name>G8P1R0_GRAMM</name>
<dbReference type="PANTHER" id="PTHR38471">
    <property type="entry name" value="FOUR HELIX BUNDLE PROTEIN"/>
    <property type="match status" value="1"/>
</dbReference>
<sequence>MQDFRNIEFWRKAHVLVLAIYRETQSLPKEEVFGLTIQLRRSATAIATRIAEGCGRENNLEFAADLRKAQASCNELEYLIELAKDLTYWKPESSAKLMAETIEVRKMIHGYLRKF</sequence>
<dbReference type="PANTHER" id="PTHR38471:SF2">
    <property type="entry name" value="FOUR HELIX BUNDLE PROTEIN"/>
    <property type="match status" value="1"/>
</dbReference>
<dbReference type="RefSeq" id="WP_014264764.1">
    <property type="nucleotide sequence ID" value="NC_016631.1"/>
</dbReference>
<protein>
    <submittedName>
        <fullName evidence="1">S23 ribosomal protein</fullName>
    </submittedName>
</protein>
<proteinExistence type="predicted"/>
<dbReference type="EMBL" id="CP003130">
    <property type="protein sequence ID" value="AEU35885.1"/>
    <property type="molecule type" value="Genomic_DNA"/>
</dbReference>
<dbReference type="SUPFAM" id="SSF158446">
    <property type="entry name" value="IVS-encoded protein-like"/>
    <property type="match status" value="1"/>
</dbReference>
<dbReference type="eggNOG" id="ENOG5032YWC">
    <property type="taxonomic scope" value="Bacteria"/>
</dbReference>
<dbReference type="NCBIfam" id="TIGR02436">
    <property type="entry name" value="four helix bundle protein"/>
    <property type="match status" value="1"/>
</dbReference>
<accession>G8P1R0</accession>
<dbReference type="Proteomes" id="UP000007113">
    <property type="component" value="Chromosome"/>
</dbReference>
<dbReference type="Pfam" id="PF05635">
    <property type="entry name" value="23S_rRNA_IVP"/>
    <property type="match status" value="1"/>
</dbReference>
<gene>
    <name evidence="1" type="ordered locus">AciX8_1544</name>
</gene>
<dbReference type="InterPro" id="IPR012657">
    <property type="entry name" value="23S_rRNA-intervening_sequence"/>
</dbReference>
<dbReference type="OrthoDB" id="160990at2"/>
<dbReference type="STRING" id="682795.AciX8_1544"/>
<reference evidence="1 2" key="1">
    <citation type="submission" date="2011-11" db="EMBL/GenBank/DDBJ databases">
        <title>Complete sequence of Granulicella mallensis MP5ACTX8.</title>
        <authorList>
            <consortium name="US DOE Joint Genome Institute"/>
            <person name="Lucas S."/>
            <person name="Copeland A."/>
            <person name="Lapidus A."/>
            <person name="Cheng J.-F."/>
            <person name="Goodwin L."/>
            <person name="Pitluck S."/>
            <person name="Peters L."/>
            <person name="Lu M."/>
            <person name="Detter J.C."/>
            <person name="Han C."/>
            <person name="Tapia R."/>
            <person name="Land M."/>
            <person name="Hauser L."/>
            <person name="Kyrpides N."/>
            <person name="Ivanova N."/>
            <person name="Mikhailova N."/>
            <person name="Pagani I."/>
            <person name="Rawat S."/>
            <person name="Mannisto M."/>
            <person name="Haggblom M."/>
            <person name="Woyke T."/>
        </authorList>
    </citation>
    <scope>NUCLEOTIDE SEQUENCE [LARGE SCALE GENOMIC DNA]</scope>
    <source>
        <strain evidence="2">ATCC BAA-1857 / DSM 23137 / MP5ACTX8</strain>
    </source>
</reference>
<dbReference type="GO" id="GO:0005840">
    <property type="term" value="C:ribosome"/>
    <property type="evidence" value="ECO:0007669"/>
    <property type="project" value="UniProtKB-KW"/>
</dbReference>
<dbReference type="Gene3D" id="1.20.1440.60">
    <property type="entry name" value="23S rRNA-intervening sequence"/>
    <property type="match status" value="1"/>
</dbReference>
<evidence type="ECO:0000313" key="1">
    <source>
        <dbReference type="EMBL" id="AEU35885.1"/>
    </source>
</evidence>
<keyword evidence="1" id="KW-0689">Ribosomal protein</keyword>
<organism evidence="1 2">
    <name type="scientific">Granulicella mallensis (strain ATCC BAA-1857 / DSM 23137 / MP5ACTX8)</name>
    <dbReference type="NCBI Taxonomy" id="682795"/>
    <lineage>
        <taxon>Bacteria</taxon>
        <taxon>Pseudomonadati</taxon>
        <taxon>Acidobacteriota</taxon>
        <taxon>Terriglobia</taxon>
        <taxon>Terriglobales</taxon>
        <taxon>Acidobacteriaceae</taxon>
        <taxon>Granulicella</taxon>
    </lineage>
</organism>
<dbReference type="KEGG" id="gma:AciX8_1544"/>
<dbReference type="InterPro" id="IPR036583">
    <property type="entry name" value="23S_rRNA_IVS_sf"/>
</dbReference>
<dbReference type="AlphaFoldDB" id="G8P1R0"/>
<keyword evidence="1" id="KW-0687">Ribonucleoprotein</keyword>
<keyword evidence="2" id="KW-1185">Reference proteome</keyword>